<dbReference type="EMBL" id="DF236998">
    <property type="protein sequence ID" value="GAQ80213.1"/>
    <property type="molecule type" value="Genomic_DNA"/>
</dbReference>
<feature type="domain" description="Cyanobacterial aminoacyl-tRNA synthetase CAAD" evidence="3">
    <location>
        <begin position="96"/>
        <end position="147"/>
    </location>
</feature>
<dbReference type="PANTHER" id="PTHR33222:SF36">
    <property type="entry name" value="CYANOBACTERIAL AMINOACYL-TRNA SYNTHETASE CAAD DOMAIN-CONTAINING PROTEIN"/>
    <property type="match status" value="1"/>
</dbReference>
<dbReference type="AlphaFoldDB" id="A0A0U9HKU2"/>
<dbReference type="GO" id="GO:0009579">
    <property type="term" value="C:thylakoid"/>
    <property type="evidence" value="ECO:0007669"/>
    <property type="project" value="InterPro"/>
</dbReference>
<evidence type="ECO:0000313" key="5">
    <source>
        <dbReference type="Proteomes" id="UP000054558"/>
    </source>
</evidence>
<dbReference type="InterPro" id="IPR025564">
    <property type="entry name" value="CAAD_dom"/>
</dbReference>
<dbReference type="Pfam" id="PF14159">
    <property type="entry name" value="CAAD"/>
    <property type="match status" value="1"/>
</dbReference>
<comment type="subcellular location">
    <subcellularLocation>
        <location evidence="1">Membrane</location>
        <topology evidence="1">Multi-pass membrane protein</topology>
    </subcellularLocation>
</comment>
<sequence length="350" mass="37036">MQTAHAKGATWAGGLKGSHFALNDNVTSTLLRVCPLRSPSRRRYKTLAALKVDNAQKPPQPSTDLALESRSSAGGLDTFKDALDAAKSAPVKSAGTAAMFSGAAAMSVLMSGAVLHSIDVVPLVPAALQLLGVSASSWFALRYVSTKAGARIPPSPIRALSQLLDQRPGGSNLDLSAVPNLDEETKRKLKVLAEERDAALAEMEKVKASTGKVARLVAEKEALEAVAMQLAEERDEAMGEVRALKGAVDAMTERMRAIEAMLAQEVGELRQQNQALETVALQLASERDSALAKVAELQKLADETNRAAAERDAVQLVAARLADERDSALSALKSLRKGVPSSDRKAAKTK</sequence>
<name>A0A0U9HKU2_KLENI</name>
<dbReference type="InterPro" id="IPR033344">
    <property type="entry name" value="CURT1"/>
</dbReference>
<feature type="coiled-coil region" evidence="2">
    <location>
        <begin position="189"/>
        <end position="247"/>
    </location>
</feature>
<evidence type="ECO:0000256" key="2">
    <source>
        <dbReference type="SAM" id="Coils"/>
    </source>
</evidence>
<organism evidence="4 5">
    <name type="scientific">Klebsormidium nitens</name>
    <name type="common">Green alga</name>
    <name type="synonym">Ulothrix nitens</name>
    <dbReference type="NCBI Taxonomy" id="105231"/>
    <lineage>
        <taxon>Eukaryota</taxon>
        <taxon>Viridiplantae</taxon>
        <taxon>Streptophyta</taxon>
        <taxon>Klebsormidiophyceae</taxon>
        <taxon>Klebsormidiales</taxon>
        <taxon>Klebsormidiaceae</taxon>
        <taxon>Klebsormidium</taxon>
    </lineage>
</organism>
<evidence type="ECO:0000313" key="4">
    <source>
        <dbReference type="EMBL" id="GAQ80213.1"/>
    </source>
</evidence>
<proteinExistence type="predicted"/>
<evidence type="ECO:0000256" key="1">
    <source>
        <dbReference type="ARBA" id="ARBA00004141"/>
    </source>
</evidence>
<dbReference type="PANTHER" id="PTHR33222">
    <property type="match status" value="1"/>
</dbReference>
<dbReference type="GO" id="GO:0016020">
    <property type="term" value="C:membrane"/>
    <property type="evidence" value="ECO:0007669"/>
    <property type="project" value="UniProtKB-SubCell"/>
</dbReference>
<accession>A0A0U9HKU2</accession>
<gene>
    <name evidence="4" type="ORF">KFL_000490030</name>
</gene>
<keyword evidence="5" id="KW-1185">Reference proteome</keyword>
<evidence type="ECO:0000259" key="3">
    <source>
        <dbReference type="Pfam" id="PF14159"/>
    </source>
</evidence>
<dbReference type="OrthoDB" id="2017061at2759"/>
<dbReference type="Proteomes" id="UP000054558">
    <property type="component" value="Unassembled WGS sequence"/>
</dbReference>
<protein>
    <recommendedName>
        <fullName evidence="3">Cyanobacterial aminoacyl-tRNA synthetase CAAD domain-containing protein</fullName>
    </recommendedName>
</protein>
<keyword evidence="2" id="KW-0175">Coiled coil</keyword>
<dbReference type="OMA" id="QREQMEC"/>
<reference evidence="4 5" key="1">
    <citation type="journal article" date="2014" name="Nat. Commun.">
        <title>Klebsormidium flaccidum genome reveals primary factors for plant terrestrial adaptation.</title>
        <authorList>
            <person name="Hori K."/>
            <person name="Maruyama F."/>
            <person name="Fujisawa T."/>
            <person name="Togashi T."/>
            <person name="Yamamoto N."/>
            <person name="Seo M."/>
            <person name="Sato S."/>
            <person name="Yamada T."/>
            <person name="Mori H."/>
            <person name="Tajima N."/>
            <person name="Moriyama T."/>
            <person name="Ikeuchi M."/>
            <person name="Watanabe M."/>
            <person name="Wada H."/>
            <person name="Kobayashi K."/>
            <person name="Saito M."/>
            <person name="Masuda T."/>
            <person name="Sasaki-Sekimoto Y."/>
            <person name="Mashiguchi K."/>
            <person name="Awai K."/>
            <person name="Shimojima M."/>
            <person name="Masuda S."/>
            <person name="Iwai M."/>
            <person name="Nobusawa T."/>
            <person name="Narise T."/>
            <person name="Kondo S."/>
            <person name="Saito H."/>
            <person name="Sato R."/>
            <person name="Murakawa M."/>
            <person name="Ihara Y."/>
            <person name="Oshima-Yamada Y."/>
            <person name="Ohtaka K."/>
            <person name="Satoh M."/>
            <person name="Sonobe K."/>
            <person name="Ishii M."/>
            <person name="Ohtani R."/>
            <person name="Kanamori-Sato M."/>
            <person name="Honoki R."/>
            <person name="Miyazaki D."/>
            <person name="Mochizuki H."/>
            <person name="Umetsu J."/>
            <person name="Higashi K."/>
            <person name="Shibata D."/>
            <person name="Kamiya Y."/>
            <person name="Sato N."/>
            <person name="Nakamura Y."/>
            <person name="Tabata S."/>
            <person name="Ida S."/>
            <person name="Kurokawa K."/>
            <person name="Ohta H."/>
        </authorList>
    </citation>
    <scope>NUCLEOTIDE SEQUENCE [LARGE SCALE GENOMIC DNA]</scope>
    <source>
        <strain evidence="4 5">NIES-2285</strain>
    </source>
</reference>